<dbReference type="Proteomes" id="UP001501682">
    <property type="component" value="Unassembled WGS sequence"/>
</dbReference>
<evidence type="ECO:0000313" key="2">
    <source>
        <dbReference type="Proteomes" id="UP001501682"/>
    </source>
</evidence>
<sequence>MKKRYWLIGIFIGLFILLYCLKLYTTKDSVKCPEFNKSYSEWFPYNEGDILTFKHSDSIQEYIVSTYNVRNTKSYNRNMKCGCCEDGIVIYLTQKRDTIKIDFNNFINPNSCMGSTRFISRNGKDINVKATQIQKELDLTQISSDSLIIEKSIGIKQLFWRGKLWEFESIKKSKTDIKIISINGC</sequence>
<protein>
    <submittedName>
        <fullName evidence="1">Uncharacterized protein</fullName>
    </submittedName>
</protein>
<gene>
    <name evidence="1" type="ORF">GCM10022292_08220</name>
</gene>
<reference evidence="2" key="1">
    <citation type="journal article" date="2019" name="Int. J. Syst. Evol. Microbiol.">
        <title>The Global Catalogue of Microorganisms (GCM) 10K type strain sequencing project: providing services to taxonomists for standard genome sequencing and annotation.</title>
        <authorList>
            <consortium name="The Broad Institute Genomics Platform"/>
            <consortium name="The Broad Institute Genome Sequencing Center for Infectious Disease"/>
            <person name="Wu L."/>
            <person name="Ma J."/>
        </authorList>
    </citation>
    <scope>NUCLEOTIDE SEQUENCE [LARGE SCALE GENOMIC DNA]</scope>
    <source>
        <strain evidence="2">JCM 17633</strain>
    </source>
</reference>
<proteinExistence type="predicted"/>
<dbReference type="RefSeq" id="WP_344712805.1">
    <property type="nucleotide sequence ID" value="NZ_BAABCB010000006.1"/>
</dbReference>
<organism evidence="1 2">
    <name type="scientific">Winogradskyella damuponensis</name>
    <dbReference type="NCBI Taxonomy" id="943939"/>
    <lineage>
        <taxon>Bacteria</taxon>
        <taxon>Pseudomonadati</taxon>
        <taxon>Bacteroidota</taxon>
        <taxon>Flavobacteriia</taxon>
        <taxon>Flavobacteriales</taxon>
        <taxon>Flavobacteriaceae</taxon>
        <taxon>Winogradskyella</taxon>
    </lineage>
</organism>
<evidence type="ECO:0000313" key="1">
    <source>
        <dbReference type="EMBL" id="GAA4241508.1"/>
    </source>
</evidence>
<name>A0ABP8CP22_9FLAO</name>
<dbReference type="EMBL" id="BAABCB010000006">
    <property type="protein sequence ID" value="GAA4241508.1"/>
    <property type="molecule type" value="Genomic_DNA"/>
</dbReference>
<keyword evidence="2" id="KW-1185">Reference proteome</keyword>
<comment type="caution">
    <text evidence="1">The sequence shown here is derived from an EMBL/GenBank/DDBJ whole genome shotgun (WGS) entry which is preliminary data.</text>
</comment>
<accession>A0ABP8CP22</accession>